<evidence type="ECO:0000313" key="1">
    <source>
        <dbReference type="EMBL" id="MBB5155186.1"/>
    </source>
</evidence>
<organism evidence="1 2">
    <name type="scientific">Saccharopolyspora phatthalungensis</name>
    <dbReference type="NCBI Taxonomy" id="664693"/>
    <lineage>
        <taxon>Bacteria</taxon>
        <taxon>Bacillati</taxon>
        <taxon>Actinomycetota</taxon>
        <taxon>Actinomycetes</taxon>
        <taxon>Pseudonocardiales</taxon>
        <taxon>Pseudonocardiaceae</taxon>
        <taxon>Saccharopolyspora</taxon>
    </lineage>
</organism>
<dbReference type="EMBL" id="JACHIW010000001">
    <property type="protein sequence ID" value="MBB5155186.1"/>
    <property type="molecule type" value="Genomic_DNA"/>
</dbReference>
<evidence type="ECO:0000313" key="2">
    <source>
        <dbReference type="Proteomes" id="UP000584374"/>
    </source>
</evidence>
<reference evidence="1 2" key="1">
    <citation type="submission" date="2020-08" db="EMBL/GenBank/DDBJ databases">
        <title>Sequencing the genomes of 1000 actinobacteria strains.</title>
        <authorList>
            <person name="Klenk H.-P."/>
        </authorList>
    </citation>
    <scope>NUCLEOTIDE SEQUENCE [LARGE SCALE GENOMIC DNA]</scope>
    <source>
        <strain evidence="1 2">DSM 45584</strain>
    </source>
</reference>
<dbReference type="AlphaFoldDB" id="A0A840Q3X4"/>
<comment type="caution">
    <text evidence="1">The sequence shown here is derived from an EMBL/GenBank/DDBJ whole genome shotgun (WGS) entry which is preliminary data.</text>
</comment>
<gene>
    <name evidence="1" type="ORF">BJ970_002720</name>
</gene>
<protein>
    <submittedName>
        <fullName evidence="1">Uncharacterized protein</fullName>
    </submittedName>
</protein>
<keyword evidence="2" id="KW-1185">Reference proteome</keyword>
<dbReference type="Proteomes" id="UP000584374">
    <property type="component" value="Unassembled WGS sequence"/>
</dbReference>
<accession>A0A840Q3X4</accession>
<proteinExistence type="predicted"/>
<sequence>MLLVVRAWGDRKVPMLASVLGWVGNTLPLGEAVASR</sequence>
<name>A0A840Q3X4_9PSEU</name>